<dbReference type="RefSeq" id="WP_015195680.1">
    <property type="nucleotide sequence ID" value="NC_019749.1"/>
</dbReference>
<geneLocation type="plasmid" evidence="1 2">
    <name>pSTA7437.02</name>
</geneLocation>
<name>K9Y1U7_STAC7</name>
<keyword evidence="2" id="KW-1185">Reference proteome</keyword>
<keyword evidence="1" id="KW-0614">Plasmid</keyword>
<evidence type="ECO:0000313" key="1">
    <source>
        <dbReference type="EMBL" id="AFZ38304.1"/>
    </source>
</evidence>
<proteinExistence type="predicted"/>
<protein>
    <submittedName>
        <fullName evidence="1">Uncharacterized protein</fullName>
    </submittedName>
</protein>
<reference evidence="2" key="1">
    <citation type="journal article" date="2013" name="Proc. Natl. Acad. Sci. U.S.A.">
        <title>Improving the coverage of the cyanobacterial phylum using diversity-driven genome sequencing.</title>
        <authorList>
            <person name="Shih P.M."/>
            <person name="Wu D."/>
            <person name="Latifi A."/>
            <person name="Axen S.D."/>
            <person name="Fewer D.P."/>
            <person name="Talla E."/>
            <person name="Calteau A."/>
            <person name="Cai F."/>
            <person name="Tandeau de Marsac N."/>
            <person name="Rippka R."/>
            <person name="Herdman M."/>
            <person name="Sivonen K."/>
            <person name="Coursin T."/>
            <person name="Laurent T."/>
            <person name="Goodwin L."/>
            <person name="Nolan M."/>
            <person name="Davenport K.W."/>
            <person name="Han C.S."/>
            <person name="Rubin E.M."/>
            <person name="Eisen J.A."/>
            <person name="Woyke T."/>
            <person name="Gugger M."/>
            <person name="Kerfeld C.A."/>
        </authorList>
    </citation>
    <scope>NUCLEOTIDE SEQUENCE [LARGE SCALE GENOMIC DNA]</scope>
    <source>
        <strain evidence="2">ATCC 29371 / PCC 7437</strain>
        <plasmid evidence="2">Plasmid pSTA7437.02</plasmid>
    </source>
</reference>
<dbReference type="AlphaFoldDB" id="K9Y1U7"/>
<accession>K9Y1U7</accession>
<sequence>MPKNRPSNTSLGHPIIFGKTLRAVIGGKKTCIRKLWSERHARHFIKRYERGLPVAAFDKDKRRGGSLVGWLRLTEKPYQELLLDLPEGDLVAEGYPKLNQEKFIDRFFNGDPFQEVWVIKFEFEPLSEPNQQAESQAESSSLTTVTSPKAERAIVVEVIEELTDEEQQERLHLERQVERSFYVAGKALQQLRDRRLYRSTHSTFEDYCRERFGYSRRHPYLLIDAAIVVDNLSQKCDPLDHILPTSERQVRPLSKLDRYQQVEVWQQAVEEAGGVVPSSRIVRDLVQRIKEKTKVPNPYRVGEVCQIVAKDNLELRGKGGCWCIVSAVHDFSCTVNTWDCEYLVKLEHLKSLDYTLEECQQMEEIGVRMSLLRETGKLDEAAIWILNGLAKLKRAYLTSIEEKLLSLLETEYGVVDKEEK</sequence>
<dbReference type="KEGG" id="scs:Sta7437_4876"/>
<dbReference type="HOGENOM" id="CLU_688426_0_0_3"/>
<gene>
    <name evidence="1" type="ordered locus">Sta7437_4876</name>
</gene>
<dbReference type="PATRIC" id="fig|111780.3.peg.5039"/>
<dbReference type="EMBL" id="CP003655">
    <property type="protein sequence ID" value="AFZ38304.1"/>
    <property type="molecule type" value="Genomic_DNA"/>
</dbReference>
<evidence type="ECO:0000313" key="2">
    <source>
        <dbReference type="Proteomes" id="UP000010473"/>
    </source>
</evidence>
<dbReference type="Proteomes" id="UP000010473">
    <property type="component" value="Plasmid pSTA7437.02"/>
</dbReference>
<organism evidence="1 2">
    <name type="scientific">Stanieria cyanosphaera (strain ATCC 29371 / PCC 7437)</name>
    <dbReference type="NCBI Taxonomy" id="111780"/>
    <lineage>
        <taxon>Bacteria</taxon>
        <taxon>Bacillati</taxon>
        <taxon>Cyanobacteriota</taxon>
        <taxon>Cyanophyceae</taxon>
        <taxon>Pleurocapsales</taxon>
        <taxon>Dermocarpellaceae</taxon>
        <taxon>Stanieria</taxon>
    </lineage>
</organism>